<feature type="compositionally biased region" description="Basic and acidic residues" evidence="1">
    <location>
        <begin position="200"/>
        <end position="209"/>
    </location>
</feature>
<reference evidence="2" key="1">
    <citation type="submission" date="2021-03" db="EMBL/GenBank/DDBJ databases">
        <authorList>
            <person name="Bekaert M."/>
        </authorList>
    </citation>
    <scope>NUCLEOTIDE SEQUENCE</scope>
</reference>
<gene>
    <name evidence="2" type="ORF">MEDL_55840</name>
</gene>
<evidence type="ECO:0008006" key="4">
    <source>
        <dbReference type="Google" id="ProtNLM"/>
    </source>
</evidence>
<dbReference type="Proteomes" id="UP000683360">
    <property type="component" value="Unassembled WGS sequence"/>
</dbReference>
<organism evidence="2 3">
    <name type="scientific">Mytilus edulis</name>
    <name type="common">Blue mussel</name>
    <dbReference type="NCBI Taxonomy" id="6550"/>
    <lineage>
        <taxon>Eukaryota</taxon>
        <taxon>Metazoa</taxon>
        <taxon>Spiralia</taxon>
        <taxon>Lophotrochozoa</taxon>
        <taxon>Mollusca</taxon>
        <taxon>Bivalvia</taxon>
        <taxon>Autobranchia</taxon>
        <taxon>Pteriomorphia</taxon>
        <taxon>Mytilida</taxon>
        <taxon>Mytiloidea</taxon>
        <taxon>Mytilidae</taxon>
        <taxon>Mytilinae</taxon>
        <taxon>Mytilus</taxon>
    </lineage>
</organism>
<protein>
    <recommendedName>
        <fullName evidence="4">SGNH hydrolase-type esterase domain-containing protein</fullName>
    </recommendedName>
</protein>
<feature type="compositionally biased region" description="Acidic residues" evidence="1">
    <location>
        <begin position="157"/>
        <end position="166"/>
    </location>
</feature>
<dbReference type="AlphaFoldDB" id="A0A8S3UBL4"/>
<keyword evidence="3" id="KW-1185">Reference proteome</keyword>
<dbReference type="SUPFAM" id="SSF52266">
    <property type="entry name" value="SGNH hydrolase"/>
    <property type="match status" value="1"/>
</dbReference>
<dbReference type="OrthoDB" id="6090347at2759"/>
<feature type="compositionally biased region" description="Basic and acidic residues" evidence="1">
    <location>
        <begin position="167"/>
        <end position="177"/>
    </location>
</feature>
<name>A0A8S3UBL4_MYTED</name>
<feature type="compositionally biased region" description="Polar residues" evidence="1">
    <location>
        <begin position="179"/>
        <end position="189"/>
    </location>
</feature>
<evidence type="ECO:0000256" key="1">
    <source>
        <dbReference type="SAM" id="MobiDB-lite"/>
    </source>
</evidence>
<evidence type="ECO:0000313" key="3">
    <source>
        <dbReference type="Proteomes" id="UP000683360"/>
    </source>
</evidence>
<proteinExistence type="predicted"/>
<feature type="region of interest" description="Disordered" evidence="1">
    <location>
        <begin position="130"/>
        <end position="263"/>
    </location>
</feature>
<sequence length="613" mass="69311">MTTSVISHDVKTVVGAVIVVEITAITGENIVYNSESHSNEENYVPLLDDVIQPETLENVRDDENVDEINEEDNTSDESTIQETVDASVSICKSNNINDHLDILRICQNKTVLGRKLDIVDDSDVLIGGTNTIMEETGQDDKLTEKEEESDNQYLDNETADTEEETGQDDKLTEKEQESDNQYLDNQTADTEGEGGLARELTGESKQECGKKKRKTRMADTQEKRELKEKEEQQCGKKKTKDNTEDRVASKRKPLYSQDLSTDKADRMAASRGYSGGWVHYDEQFRLRKVFSPFSSWGVVDMELWLLCVSTPNVSPSFNTGISNGNNHQSHSGNSSTSYTHLYSLGNSPINVDEVKKALKNYPHQEVARDLIQGLEAGFKLKYSGPRLPMDIDSKEMNGEKATIARDKIFKEINLGSKAIWFVGSSIVYWAQTNAKTRYGGPNIGLQSRGVYIRWFGKRGMLWNDFNAKVSHAVDKFSPPAMIIIQLGSNDLVKVKTLELIQNIERDILCLHLLLPNTRIVWSEVLMRRYWHGATDGKAIERSRKRVNSAINNYALNDGHCVIQHPNIRAREMNLYRYDGTHLSDIGYDTYLNNIQGGIETFLSSQKIRRFPEV</sequence>
<dbReference type="EMBL" id="CAJPWZ010002712">
    <property type="protein sequence ID" value="CAG2243714.1"/>
    <property type="molecule type" value="Genomic_DNA"/>
</dbReference>
<dbReference type="CDD" id="cd00229">
    <property type="entry name" value="SGNH_hydrolase"/>
    <property type="match status" value="1"/>
</dbReference>
<feature type="compositionally biased region" description="Basic and acidic residues" evidence="1">
    <location>
        <begin position="216"/>
        <end position="248"/>
    </location>
</feature>
<comment type="caution">
    <text evidence="2">The sequence shown here is derived from an EMBL/GenBank/DDBJ whole genome shotgun (WGS) entry which is preliminary data.</text>
</comment>
<evidence type="ECO:0000313" key="2">
    <source>
        <dbReference type="EMBL" id="CAG2243714.1"/>
    </source>
</evidence>
<accession>A0A8S3UBL4</accession>
<dbReference type="InterPro" id="IPR036514">
    <property type="entry name" value="SGNH_hydro_sf"/>
</dbReference>
<dbReference type="Gene3D" id="3.40.50.1110">
    <property type="entry name" value="SGNH hydrolase"/>
    <property type="match status" value="1"/>
</dbReference>